<evidence type="ECO:0000256" key="7">
    <source>
        <dbReference type="ARBA" id="ARBA00023186"/>
    </source>
</evidence>
<evidence type="ECO:0000256" key="3">
    <source>
        <dbReference type="ARBA" id="ARBA00011531"/>
    </source>
</evidence>
<proteinExistence type="inferred from homology"/>
<dbReference type="FunFam" id="3.30.260.10:FF:000022">
    <property type="entry name" value="T-complex protein 1 subunit eta"/>
    <property type="match status" value="1"/>
</dbReference>
<evidence type="ECO:0000256" key="6">
    <source>
        <dbReference type="ARBA" id="ARBA00022840"/>
    </source>
</evidence>
<dbReference type="SUPFAM" id="SSF52029">
    <property type="entry name" value="GroEL apical domain-like"/>
    <property type="match status" value="1"/>
</dbReference>
<comment type="subunit">
    <text evidence="3">Heterooligomeric complex of about 850 to 900 kDa that forms two stacked rings, 12 to 16 nm in diameter.</text>
</comment>
<dbReference type="FunFam" id="3.50.7.10:FF:000006">
    <property type="entry name" value="T-complex protein 1 subunit eta"/>
    <property type="match status" value="1"/>
</dbReference>
<keyword evidence="5" id="KW-0547">Nucleotide-binding</keyword>
<dbReference type="PANTHER" id="PTHR11353">
    <property type="entry name" value="CHAPERONIN"/>
    <property type="match status" value="1"/>
</dbReference>
<dbReference type="GO" id="GO:0140662">
    <property type="term" value="F:ATP-dependent protein folding chaperone"/>
    <property type="evidence" value="ECO:0007669"/>
    <property type="project" value="InterPro"/>
</dbReference>
<reference evidence="9" key="1">
    <citation type="submission" date="2023-04" db="EMBL/GenBank/DDBJ databases">
        <title>Aspergillus oryzae NBRC 4228.</title>
        <authorList>
            <person name="Ichikawa N."/>
            <person name="Sato H."/>
            <person name="Tonouchi N."/>
        </authorList>
    </citation>
    <scope>NUCLEOTIDE SEQUENCE</scope>
    <source>
        <strain evidence="9">NBRC 4228</strain>
    </source>
</reference>
<dbReference type="Gene3D" id="3.30.260.10">
    <property type="entry name" value="TCP-1-like chaperonin intermediate domain"/>
    <property type="match status" value="2"/>
</dbReference>
<dbReference type="InterPro" id="IPR027410">
    <property type="entry name" value="TCP-1-like_intermed_sf"/>
</dbReference>
<protein>
    <recommendedName>
        <fullName evidence="8">CCT-eta</fullName>
    </recommendedName>
</protein>
<dbReference type="Proteomes" id="UP001165205">
    <property type="component" value="Unassembled WGS sequence"/>
</dbReference>
<dbReference type="Gene3D" id="1.10.560.10">
    <property type="entry name" value="GroEL-like equatorial domain"/>
    <property type="match status" value="1"/>
</dbReference>
<keyword evidence="7" id="KW-0143">Chaperone</keyword>
<evidence type="ECO:0000256" key="1">
    <source>
        <dbReference type="ARBA" id="ARBA00004496"/>
    </source>
</evidence>
<dbReference type="FunFam" id="1.10.560.10:FF:000017">
    <property type="entry name" value="T-complex protein 1 subunit eta"/>
    <property type="match status" value="1"/>
</dbReference>
<sequence>MIEAAGSEEKKVETLRRLAATAMNSKLIKRNSDFFTKITGGGLQDSLFVDGVAFKKTFSYAGFEQQPKYFKDPKIVCLNVELELKSEKDNAEVRVEQVSEYQAIVDAEWQIIYNKLEAIYKTGAKVVLSKLPIGDLATQYRQIGGERYNLFSECPAAKTCTLVLRGGAEQFIAEVERSLHDAIMIVKRALRNTTIVAGGGATEMELSSYMHGFADRNVPHKQQAVVKAFAKALEVIPRQLCDNAGFDATDILNRLRVEHRKGNVWAGVDFDNEGVRDNMVAFVWEPSLVKVNAIQAAVEAACLILSVDETISEYPPFLPHPLCLLLCLFNLYWLT</sequence>
<gene>
    <name evidence="9" type="ORF">Aory04_000274700</name>
</gene>
<comment type="similarity">
    <text evidence="2">Belongs to the TCP-1 chaperonin family.</text>
</comment>
<evidence type="ECO:0000256" key="4">
    <source>
        <dbReference type="ARBA" id="ARBA00022490"/>
    </source>
</evidence>
<dbReference type="GO" id="GO:0005832">
    <property type="term" value="C:chaperonin-containing T-complex"/>
    <property type="evidence" value="ECO:0007669"/>
    <property type="project" value="UniProtKB-ARBA"/>
</dbReference>
<dbReference type="GO" id="GO:0005524">
    <property type="term" value="F:ATP binding"/>
    <property type="evidence" value="ECO:0007669"/>
    <property type="project" value="UniProtKB-KW"/>
</dbReference>
<organism evidence="9 10">
    <name type="scientific">Aspergillus oryzae</name>
    <name type="common">Yellow koji mold</name>
    <dbReference type="NCBI Taxonomy" id="5062"/>
    <lineage>
        <taxon>Eukaryota</taxon>
        <taxon>Fungi</taxon>
        <taxon>Dikarya</taxon>
        <taxon>Ascomycota</taxon>
        <taxon>Pezizomycotina</taxon>
        <taxon>Eurotiomycetes</taxon>
        <taxon>Eurotiomycetidae</taxon>
        <taxon>Eurotiales</taxon>
        <taxon>Aspergillaceae</taxon>
        <taxon>Aspergillus</taxon>
        <taxon>Aspergillus subgen. Circumdati</taxon>
    </lineage>
</organism>
<dbReference type="SUPFAM" id="SSF48592">
    <property type="entry name" value="GroEL equatorial domain-like"/>
    <property type="match status" value="1"/>
</dbReference>
<dbReference type="AlphaFoldDB" id="A0AAN5BPC0"/>
<dbReference type="Pfam" id="PF00118">
    <property type="entry name" value="Cpn60_TCP1"/>
    <property type="match status" value="1"/>
</dbReference>
<comment type="caution">
    <text evidence="9">The sequence shown here is derived from an EMBL/GenBank/DDBJ whole genome shotgun (WGS) entry which is preliminary data.</text>
</comment>
<comment type="subcellular location">
    <subcellularLocation>
        <location evidence="1">Cytoplasm</location>
    </subcellularLocation>
</comment>
<evidence type="ECO:0000256" key="2">
    <source>
        <dbReference type="ARBA" id="ARBA00008020"/>
    </source>
</evidence>
<dbReference type="InterPro" id="IPR017998">
    <property type="entry name" value="Chaperone_TCP-1"/>
</dbReference>
<keyword evidence="6" id="KW-0067">ATP-binding</keyword>
<dbReference type="InterPro" id="IPR002423">
    <property type="entry name" value="Cpn60/GroEL/TCP-1"/>
</dbReference>
<accession>A0AAN5BPC0</accession>
<evidence type="ECO:0000256" key="5">
    <source>
        <dbReference type="ARBA" id="ARBA00022741"/>
    </source>
</evidence>
<dbReference type="InterPro" id="IPR027409">
    <property type="entry name" value="GroEL-like_apical_dom_sf"/>
</dbReference>
<evidence type="ECO:0000256" key="8">
    <source>
        <dbReference type="ARBA" id="ARBA00032221"/>
    </source>
</evidence>
<evidence type="ECO:0000313" key="9">
    <source>
        <dbReference type="EMBL" id="GMG25792.1"/>
    </source>
</evidence>
<keyword evidence="4" id="KW-0963">Cytoplasm</keyword>
<dbReference type="InterPro" id="IPR027413">
    <property type="entry name" value="GROEL-like_equatorial_sf"/>
</dbReference>
<dbReference type="Gene3D" id="3.50.7.10">
    <property type="entry name" value="GroEL"/>
    <property type="match status" value="2"/>
</dbReference>
<dbReference type="EMBL" id="BSYA01000021">
    <property type="protein sequence ID" value="GMG25792.1"/>
    <property type="molecule type" value="Genomic_DNA"/>
</dbReference>
<evidence type="ECO:0000313" key="10">
    <source>
        <dbReference type="Proteomes" id="UP001165205"/>
    </source>
</evidence>
<name>A0AAN5BPC0_ASPOZ</name>
<dbReference type="SUPFAM" id="SSF54849">
    <property type="entry name" value="GroEL-intermediate domain like"/>
    <property type="match status" value="1"/>
</dbReference>